<feature type="region of interest" description="Disordered" evidence="5">
    <location>
        <begin position="57"/>
        <end position="253"/>
    </location>
</feature>
<dbReference type="Pfam" id="PF00646">
    <property type="entry name" value="F-box"/>
    <property type="match status" value="1"/>
</dbReference>
<feature type="compositionally biased region" description="Acidic residues" evidence="5">
    <location>
        <begin position="187"/>
        <end position="199"/>
    </location>
</feature>
<dbReference type="AlphaFoldDB" id="A0A9D4AWR6"/>
<evidence type="ECO:0000256" key="4">
    <source>
        <dbReference type="PROSITE-ProRule" id="PRU00509"/>
    </source>
</evidence>
<evidence type="ECO:0000313" key="7">
    <source>
        <dbReference type="EMBL" id="KAH1171450.1"/>
    </source>
</evidence>
<keyword evidence="8" id="KW-1185">Reference proteome</keyword>
<dbReference type="PANTHER" id="PTHR23123">
    <property type="entry name" value="PHD/F-BOX CONTAINING PROTEIN"/>
    <property type="match status" value="1"/>
</dbReference>
<dbReference type="GO" id="GO:0003677">
    <property type="term" value="F:DNA binding"/>
    <property type="evidence" value="ECO:0007669"/>
    <property type="project" value="InterPro"/>
</dbReference>
<dbReference type="Gene3D" id="3.80.10.10">
    <property type="entry name" value="Ribonuclease Inhibitor"/>
    <property type="match status" value="1"/>
</dbReference>
<feature type="compositionally biased region" description="Low complexity" evidence="5">
    <location>
        <begin position="167"/>
        <end position="178"/>
    </location>
</feature>
<dbReference type="SUPFAM" id="SSF81383">
    <property type="entry name" value="F-box domain"/>
    <property type="match status" value="1"/>
</dbReference>
<feature type="compositionally biased region" description="Polar residues" evidence="5">
    <location>
        <begin position="89"/>
        <end position="100"/>
    </location>
</feature>
<dbReference type="InterPro" id="IPR036047">
    <property type="entry name" value="F-box-like_dom_sf"/>
</dbReference>
<evidence type="ECO:0000256" key="5">
    <source>
        <dbReference type="SAM" id="MobiDB-lite"/>
    </source>
</evidence>
<dbReference type="SUPFAM" id="SSF52047">
    <property type="entry name" value="RNI-like"/>
    <property type="match status" value="1"/>
</dbReference>
<dbReference type="EMBL" id="JAHDVG010000483">
    <property type="protein sequence ID" value="KAH1171450.1"/>
    <property type="molecule type" value="Genomic_DNA"/>
</dbReference>
<keyword evidence="3" id="KW-0862">Zinc</keyword>
<organism evidence="7 8">
    <name type="scientific">Mauremys mutica</name>
    <name type="common">yellowpond turtle</name>
    <dbReference type="NCBI Taxonomy" id="74926"/>
    <lineage>
        <taxon>Eukaryota</taxon>
        <taxon>Metazoa</taxon>
        <taxon>Chordata</taxon>
        <taxon>Craniata</taxon>
        <taxon>Vertebrata</taxon>
        <taxon>Euteleostomi</taxon>
        <taxon>Archelosauria</taxon>
        <taxon>Testudinata</taxon>
        <taxon>Testudines</taxon>
        <taxon>Cryptodira</taxon>
        <taxon>Durocryptodira</taxon>
        <taxon>Testudinoidea</taxon>
        <taxon>Geoemydidae</taxon>
        <taxon>Geoemydinae</taxon>
        <taxon>Mauremys</taxon>
    </lineage>
</organism>
<reference evidence="7" key="1">
    <citation type="submission" date="2021-09" db="EMBL/GenBank/DDBJ databases">
        <title>The genome of Mauremys mutica provides insights into the evolution of semi-aquatic lifestyle.</title>
        <authorList>
            <person name="Gong S."/>
            <person name="Gao Y."/>
        </authorList>
    </citation>
    <scope>NUCLEOTIDE SEQUENCE</scope>
    <source>
        <strain evidence="7">MM-2020</strain>
        <tissue evidence="7">Muscle</tissue>
    </source>
</reference>
<dbReference type="InterPro" id="IPR032675">
    <property type="entry name" value="LRR_dom_sf"/>
</dbReference>
<evidence type="ECO:0000256" key="3">
    <source>
        <dbReference type="ARBA" id="ARBA00022833"/>
    </source>
</evidence>
<evidence type="ECO:0000256" key="2">
    <source>
        <dbReference type="ARBA" id="ARBA00022771"/>
    </source>
</evidence>
<sequence length="435" mass="47812">MSSSKGAGAGSRRRRTRCRKCKACQRTECGECHFCKDMKKFGGPGRMKQSCLQRQCTAASEQPSEGNKGQPLPSWGRVGSGDLEVKGSISHSTIHLSQIGPSDLEGPLEPSAQSDKSHQREKLERFKQMCQMLERVKNSSSSSSSSDSDSDTDSRGSEGSSGGGGSSRAASPASRAQRLAALGFSASEEEDEEDEEEEEGRNGGSEAARNGKQPKGPRANCQEKENHHRAASRGSERAKQQAGGRKGGRPAGQTGLHMVARTQFLQWPLVPSPPKPLLQLERHVVRPPPDSPEPDSLPLDSGSDHVMQRDVWLAVFQHLSYRELCVCMRVCRTWSRCFPSLRLLDLRWIEDVKDSHLRELLLPPTDSKPGCNRLTDQCLPLFRRCPRLSRVDLRSCRHVTPEGCARFCEDSGPPAPPPAGPPFRCPEEKLLIKDS</sequence>
<dbReference type="Proteomes" id="UP000827986">
    <property type="component" value="Unassembled WGS sequence"/>
</dbReference>
<dbReference type="InterPro" id="IPR002857">
    <property type="entry name" value="Znf_CXXC"/>
</dbReference>
<gene>
    <name evidence="7" type="ORF">KIL84_007068</name>
</gene>
<name>A0A9D4AWR6_9SAUR</name>
<feature type="compositionally biased region" description="Basic and acidic residues" evidence="5">
    <location>
        <begin position="115"/>
        <end position="127"/>
    </location>
</feature>
<keyword evidence="1" id="KW-0479">Metal-binding</keyword>
<dbReference type="InterPro" id="IPR050690">
    <property type="entry name" value="JHDM1_Histone_Demethylase"/>
</dbReference>
<dbReference type="InterPro" id="IPR001810">
    <property type="entry name" value="F-box_dom"/>
</dbReference>
<evidence type="ECO:0000256" key="1">
    <source>
        <dbReference type="ARBA" id="ARBA00022723"/>
    </source>
</evidence>
<dbReference type="Pfam" id="PF02008">
    <property type="entry name" value="zf-CXXC"/>
    <property type="match status" value="1"/>
</dbReference>
<dbReference type="Gene3D" id="1.20.1280.50">
    <property type="match status" value="1"/>
</dbReference>
<protein>
    <recommendedName>
        <fullName evidence="6">CXXC-type domain-containing protein</fullName>
    </recommendedName>
</protein>
<dbReference type="PROSITE" id="PS51058">
    <property type="entry name" value="ZF_CXXC"/>
    <property type="match status" value="1"/>
</dbReference>
<feature type="compositionally biased region" description="Basic and acidic residues" evidence="5">
    <location>
        <begin position="221"/>
        <end position="239"/>
    </location>
</feature>
<keyword evidence="2 4" id="KW-0863">Zinc-finger</keyword>
<dbReference type="GO" id="GO:0008270">
    <property type="term" value="F:zinc ion binding"/>
    <property type="evidence" value="ECO:0007669"/>
    <property type="project" value="UniProtKB-KW"/>
</dbReference>
<proteinExistence type="predicted"/>
<comment type="caution">
    <text evidence="7">The sequence shown here is derived from an EMBL/GenBank/DDBJ whole genome shotgun (WGS) entry which is preliminary data.</text>
</comment>
<feature type="domain" description="CXXC-type" evidence="6">
    <location>
        <begin position="11"/>
        <end position="57"/>
    </location>
</feature>
<feature type="compositionally biased region" description="Polar residues" evidence="5">
    <location>
        <begin position="57"/>
        <end position="67"/>
    </location>
</feature>
<accession>A0A9D4AWR6</accession>
<evidence type="ECO:0000313" key="8">
    <source>
        <dbReference type="Proteomes" id="UP000827986"/>
    </source>
</evidence>
<evidence type="ECO:0000259" key="6">
    <source>
        <dbReference type="PROSITE" id="PS51058"/>
    </source>
</evidence>